<sequence>MPPPPPPPYEHKKKLPNHLRELRIPNPSSTVNASVVHKVKDSNCDLDIKTLREKSKNLDLPLIAALCNDRSLLKQTKAFGAPKLSKQTGSDCESDRKCAKSVQNTTDNLDFKIKQDYNIKREVTGSQKKILIRNPTDKLPALPDSETHTPRAMSNTYVMHPSVVKTKKIQPSS</sequence>
<reference evidence="1" key="1">
    <citation type="submission" date="2015-09" db="EMBL/GenBank/DDBJ databases">
        <title>De novo assembly of Pectinophora gossypiella (Pink Bollworm) gut transcriptome.</title>
        <authorList>
            <person name="Tassone E.E."/>
        </authorList>
    </citation>
    <scope>NUCLEOTIDE SEQUENCE</scope>
</reference>
<evidence type="ECO:0000313" key="1">
    <source>
        <dbReference type="EMBL" id="JAT83423.1"/>
    </source>
</evidence>
<dbReference type="EMBL" id="GDQN01007631">
    <property type="protein sequence ID" value="JAT83423.1"/>
    <property type="molecule type" value="Transcribed_RNA"/>
</dbReference>
<gene>
    <name evidence="1" type="ORF">g.18766</name>
</gene>
<accession>A0A1E1W8X4</accession>
<protein>
    <submittedName>
        <fullName evidence="1">Uncharacterized protein</fullName>
    </submittedName>
</protein>
<dbReference type="OrthoDB" id="5957665at2759"/>
<proteinExistence type="predicted"/>
<organism evidence="1">
    <name type="scientific">Pectinophora gossypiella</name>
    <name type="common">Cotton pink bollworm</name>
    <name type="synonym">Depressaria gossypiella</name>
    <dbReference type="NCBI Taxonomy" id="13191"/>
    <lineage>
        <taxon>Eukaryota</taxon>
        <taxon>Metazoa</taxon>
        <taxon>Ecdysozoa</taxon>
        <taxon>Arthropoda</taxon>
        <taxon>Hexapoda</taxon>
        <taxon>Insecta</taxon>
        <taxon>Pterygota</taxon>
        <taxon>Neoptera</taxon>
        <taxon>Endopterygota</taxon>
        <taxon>Lepidoptera</taxon>
        <taxon>Glossata</taxon>
        <taxon>Ditrysia</taxon>
        <taxon>Gelechioidea</taxon>
        <taxon>Gelechiidae</taxon>
        <taxon>Apatetrinae</taxon>
        <taxon>Pectinophora</taxon>
    </lineage>
</organism>
<name>A0A1E1W8X4_PECGO</name>
<dbReference type="AlphaFoldDB" id="A0A1E1W8X4"/>